<evidence type="ECO:0000256" key="5">
    <source>
        <dbReference type="ARBA" id="ARBA00022989"/>
    </source>
</evidence>
<feature type="transmembrane region" description="Helical" evidence="8">
    <location>
        <begin position="272"/>
        <end position="292"/>
    </location>
</feature>
<keyword evidence="10" id="KW-1185">Reference proteome</keyword>
<evidence type="ECO:0000256" key="4">
    <source>
        <dbReference type="ARBA" id="ARBA00022692"/>
    </source>
</evidence>
<comment type="similarity">
    <text evidence="7">Belongs to the glycosyltransferase 87 family.</text>
</comment>
<sequence length="408" mass="46158">MNLNSFEEKLQVWLEHPKTFKLLLAIVSALSVLFLVQTYRKAYRAIGYDLTSYLLSSEALLAGANPYQTDTVFPYIYPLFLCVAMVPLALVPYWLAVFVWFGMCLGALFYSATLLLRLYNPELPAKKRGVLFGVSFLFMYAIFSSNFLNGQINPIILLLAVLFIYYYLKSDKGKATWFLSAAIIIKLTPAIFLMYLFLKRDFKYLLLVLGQCLVLGLLVPWLFAGNKVWEWYGYYLDIFLKPKLAGQSEDIGPVPFAVVHFVNYVLPQLPKLVAFAVSALLVLLPILYVQLVNHEALKKDKVKNLLLFCLYMLAMLLISPMSEKHHLVHVYPAIMVMIGTMALASGSAANLKLNLWLLGAVVLLLLFGQMLPFGYLVAVLLCYVFVFRQLVLLRAGKIAMLGTGYEGW</sequence>
<feature type="transmembrane region" description="Helical" evidence="8">
    <location>
        <begin position="204"/>
        <end position="223"/>
    </location>
</feature>
<name>A0A5C8K480_9BACT</name>
<dbReference type="GO" id="GO:0005886">
    <property type="term" value="C:plasma membrane"/>
    <property type="evidence" value="ECO:0007669"/>
    <property type="project" value="UniProtKB-SubCell"/>
</dbReference>
<evidence type="ECO:0000256" key="6">
    <source>
        <dbReference type="ARBA" id="ARBA00023136"/>
    </source>
</evidence>
<keyword evidence="3" id="KW-0808">Transferase</keyword>
<dbReference type="Pfam" id="PF09594">
    <property type="entry name" value="GT87"/>
    <property type="match status" value="1"/>
</dbReference>
<feature type="transmembrane region" description="Helical" evidence="8">
    <location>
        <begin position="373"/>
        <end position="391"/>
    </location>
</feature>
<evidence type="ECO:0000256" key="1">
    <source>
        <dbReference type="ARBA" id="ARBA00004651"/>
    </source>
</evidence>
<gene>
    <name evidence="9" type="ORF">FVR03_12480</name>
</gene>
<protein>
    <submittedName>
        <fullName evidence="9">DUF2029 domain-containing protein</fullName>
    </submittedName>
</protein>
<feature type="transmembrane region" description="Helical" evidence="8">
    <location>
        <begin position="175"/>
        <end position="198"/>
    </location>
</feature>
<keyword evidence="5 8" id="KW-1133">Transmembrane helix</keyword>
<evidence type="ECO:0000256" key="2">
    <source>
        <dbReference type="ARBA" id="ARBA00022475"/>
    </source>
</evidence>
<dbReference type="EMBL" id="VRTY01000043">
    <property type="protein sequence ID" value="TXK45347.1"/>
    <property type="molecule type" value="Genomic_DNA"/>
</dbReference>
<accession>A0A5C8K480</accession>
<feature type="transmembrane region" description="Helical" evidence="8">
    <location>
        <begin position="304"/>
        <end position="321"/>
    </location>
</feature>
<keyword evidence="4 8" id="KW-0812">Transmembrane</keyword>
<keyword evidence="6 8" id="KW-0472">Membrane</keyword>
<dbReference type="Proteomes" id="UP000321926">
    <property type="component" value="Unassembled WGS sequence"/>
</dbReference>
<keyword evidence="2" id="KW-1003">Cell membrane</keyword>
<evidence type="ECO:0000256" key="3">
    <source>
        <dbReference type="ARBA" id="ARBA00022679"/>
    </source>
</evidence>
<evidence type="ECO:0000313" key="9">
    <source>
        <dbReference type="EMBL" id="TXK45347.1"/>
    </source>
</evidence>
<reference evidence="9 10" key="1">
    <citation type="submission" date="2019-08" db="EMBL/GenBank/DDBJ databases">
        <authorList>
            <person name="Shi S."/>
        </authorList>
    </citation>
    <scope>NUCLEOTIDE SEQUENCE [LARGE SCALE GENOMIC DNA]</scope>
    <source>
        <strain evidence="9 10">GY10130</strain>
    </source>
</reference>
<evidence type="ECO:0000313" key="10">
    <source>
        <dbReference type="Proteomes" id="UP000321926"/>
    </source>
</evidence>
<comment type="subcellular location">
    <subcellularLocation>
        <location evidence="1">Cell membrane</location>
        <topology evidence="1">Multi-pass membrane protein</topology>
    </subcellularLocation>
</comment>
<feature type="transmembrane region" description="Helical" evidence="8">
    <location>
        <begin position="20"/>
        <end position="36"/>
    </location>
</feature>
<feature type="transmembrane region" description="Helical" evidence="8">
    <location>
        <begin position="72"/>
        <end position="91"/>
    </location>
</feature>
<evidence type="ECO:0000256" key="7">
    <source>
        <dbReference type="ARBA" id="ARBA00024033"/>
    </source>
</evidence>
<comment type="caution">
    <text evidence="9">The sequence shown here is derived from an EMBL/GenBank/DDBJ whole genome shotgun (WGS) entry which is preliminary data.</text>
</comment>
<dbReference type="GO" id="GO:0016758">
    <property type="term" value="F:hexosyltransferase activity"/>
    <property type="evidence" value="ECO:0007669"/>
    <property type="project" value="InterPro"/>
</dbReference>
<dbReference type="InterPro" id="IPR018584">
    <property type="entry name" value="GT87"/>
</dbReference>
<proteinExistence type="inferred from homology"/>
<feature type="transmembrane region" description="Helical" evidence="8">
    <location>
        <begin position="128"/>
        <end position="145"/>
    </location>
</feature>
<evidence type="ECO:0000256" key="8">
    <source>
        <dbReference type="SAM" id="Phobius"/>
    </source>
</evidence>
<feature type="transmembrane region" description="Helical" evidence="8">
    <location>
        <begin position="327"/>
        <end position="344"/>
    </location>
</feature>
<dbReference type="AlphaFoldDB" id="A0A5C8K480"/>
<feature type="transmembrane region" description="Helical" evidence="8">
    <location>
        <begin position="97"/>
        <end position="116"/>
    </location>
</feature>
<dbReference type="OrthoDB" id="9774600at2"/>
<organism evidence="9 10">
    <name type="scientific">Pontibacter qinzhouensis</name>
    <dbReference type="NCBI Taxonomy" id="2603253"/>
    <lineage>
        <taxon>Bacteria</taxon>
        <taxon>Pseudomonadati</taxon>
        <taxon>Bacteroidota</taxon>
        <taxon>Cytophagia</taxon>
        <taxon>Cytophagales</taxon>
        <taxon>Hymenobacteraceae</taxon>
        <taxon>Pontibacter</taxon>
    </lineage>
</organism>